<feature type="chain" id="PRO_5046368031" evidence="2">
    <location>
        <begin position="27"/>
        <end position="473"/>
    </location>
</feature>
<feature type="region of interest" description="Disordered" evidence="1">
    <location>
        <begin position="451"/>
        <end position="473"/>
    </location>
</feature>
<feature type="region of interest" description="Disordered" evidence="1">
    <location>
        <begin position="24"/>
        <end position="62"/>
    </location>
</feature>
<accession>A0ABY4G4D8</accession>
<sequence>MLRFPFRLPAAAVLLLAAACNQGKPAADTPTNTPAATAAAPDSTATSTATAPPLPKPYATKSATKRSKVIGWPAGKTPVVPTGFTVAEYAGGLNSPRWAYVTPNGDVLVAEANTIPTSFKKKVTAKLDLDPSKSLKETSANRITLLRDTNKDGKPDVRETFLSGLNQPLGMLVLGNYFYVANTDGVLRYAYKPGQTKITGPGEKILTLPGKGYNNHWTRNLVANADGTKIYVSVGSSSNVGENGMEYEQRRANILEINPDGSDEKVYAAGLRNPVGMDWNPTTKALWAAVNERDELGDDLVPDYLTSVQPGAFYGWPYSYFGQNEDPRRKGERPDLVKKALVPEVPLSPHSASLGLAFYDGKAFPAKYQKGAFVGQHGSWNRSEFTGYKVVFVPFKDGKPAGSSEDFVSGFVANTGSKEVYGRPVGVTEMPDGSLLVLDDAGNKVWRVSAQSGQAASATPKRSSVPQLASTVR</sequence>
<name>A0ABY4G4D8_9BACT</name>
<dbReference type="EMBL" id="CP095061">
    <property type="protein sequence ID" value="UOQ65757.1"/>
    <property type="molecule type" value="Genomic_DNA"/>
</dbReference>
<dbReference type="InterPro" id="IPR011042">
    <property type="entry name" value="6-blade_b-propeller_TolB-like"/>
</dbReference>
<reference evidence="4" key="1">
    <citation type="submission" date="2022-04" db="EMBL/GenBank/DDBJ databases">
        <title>Hymenobacter sp. isolated from the air.</title>
        <authorList>
            <person name="Won M."/>
            <person name="Lee C.-M."/>
            <person name="Woen H.-Y."/>
            <person name="Kwon S.-W."/>
        </authorList>
    </citation>
    <scope>NUCLEOTIDE SEQUENCE</scope>
    <source>
        <strain evidence="4">5420S-77</strain>
    </source>
</reference>
<dbReference type="Proteomes" id="UP000830401">
    <property type="component" value="Chromosome"/>
</dbReference>
<dbReference type="Pfam" id="PF07995">
    <property type="entry name" value="GSDH"/>
    <property type="match status" value="1"/>
</dbReference>
<evidence type="ECO:0000313" key="5">
    <source>
        <dbReference type="Proteomes" id="UP000830401"/>
    </source>
</evidence>
<keyword evidence="2" id="KW-0732">Signal</keyword>
<organism evidence="4 5">
    <name type="scientific">Hymenobacter volaticus</name>
    <dbReference type="NCBI Taxonomy" id="2932254"/>
    <lineage>
        <taxon>Bacteria</taxon>
        <taxon>Pseudomonadati</taxon>
        <taxon>Bacteroidota</taxon>
        <taxon>Cytophagia</taxon>
        <taxon>Cytophagales</taxon>
        <taxon>Hymenobacteraceae</taxon>
        <taxon>Hymenobacter</taxon>
    </lineage>
</organism>
<dbReference type="PANTHER" id="PTHR19328">
    <property type="entry name" value="HEDGEHOG-INTERACTING PROTEIN"/>
    <property type="match status" value="1"/>
</dbReference>
<gene>
    <name evidence="4" type="ORF">MUN86_19865</name>
</gene>
<dbReference type="RefSeq" id="WP_245119738.1">
    <property type="nucleotide sequence ID" value="NZ_CP095061.1"/>
</dbReference>
<dbReference type="Gene3D" id="2.120.10.30">
    <property type="entry name" value="TolB, C-terminal domain"/>
    <property type="match status" value="1"/>
</dbReference>
<dbReference type="PROSITE" id="PS51257">
    <property type="entry name" value="PROKAR_LIPOPROTEIN"/>
    <property type="match status" value="1"/>
</dbReference>
<evidence type="ECO:0000256" key="2">
    <source>
        <dbReference type="SAM" id="SignalP"/>
    </source>
</evidence>
<dbReference type="InterPro" id="IPR011041">
    <property type="entry name" value="Quinoprot_gluc/sorb_DH_b-prop"/>
</dbReference>
<dbReference type="SUPFAM" id="SSF50952">
    <property type="entry name" value="Soluble quinoprotein glucose dehydrogenase"/>
    <property type="match status" value="1"/>
</dbReference>
<proteinExistence type="predicted"/>
<feature type="compositionally biased region" description="Low complexity" evidence="1">
    <location>
        <begin position="24"/>
        <end position="51"/>
    </location>
</feature>
<evidence type="ECO:0000256" key="1">
    <source>
        <dbReference type="SAM" id="MobiDB-lite"/>
    </source>
</evidence>
<dbReference type="InterPro" id="IPR012938">
    <property type="entry name" value="Glc/Sorbosone_DH"/>
</dbReference>
<protein>
    <submittedName>
        <fullName evidence="4">Sorbosone dehydrogenase family protein</fullName>
    </submittedName>
</protein>
<keyword evidence="5" id="KW-1185">Reference proteome</keyword>
<evidence type="ECO:0000259" key="3">
    <source>
        <dbReference type="Pfam" id="PF07995"/>
    </source>
</evidence>
<evidence type="ECO:0000313" key="4">
    <source>
        <dbReference type="EMBL" id="UOQ65757.1"/>
    </source>
</evidence>
<feature type="signal peptide" evidence="2">
    <location>
        <begin position="1"/>
        <end position="26"/>
    </location>
</feature>
<dbReference type="PANTHER" id="PTHR19328:SF55">
    <property type="entry name" value="BLR6566 PROTEIN"/>
    <property type="match status" value="1"/>
</dbReference>
<feature type="domain" description="Glucose/Sorbosone dehydrogenase" evidence="3">
    <location>
        <begin position="207"/>
        <end position="375"/>
    </location>
</feature>